<gene>
    <name evidence="11" type="ORF">EI16_05365</name>
</gene>
<dbReference type="GO" id="GO:0071978">
    <property type="term" value="P:bacterial-type flagellum-dependent swarming motility"/>
    <property type="evidence" value="ECO:0007669"/>
    <property type="project" value="InterPro"/>
</dbReference>
<comment type="subcellular location">
    <subcellularLocation>
        <location evidence="1">Cell membrane</location>
        <topology evidence="1">Multi-pass membrane protein</topology>
    </subcellularLocation>
</comment>
<dbReference type="GO" id="GO:0005886">
    <property type="term" value="C:plasma membrane"/>
    <property type="evidence" value="ECO:0007669"/>
    <property type="project" value="UniProtKB-SubCell"/>
</dbReference>
<keyword evidence="8 9" id="KW-0472">Membrane</keyword>
<dbReference type="RefSeq" id="WP_029910396.1">
    <property type="nucleotide sequence ID" value="NZ_AP020335.1"/>
</dbReference>
<keyword evidence="6" id="KW-0283">Flagellar rotation</keyword>
<keyword evidence="7 9" id="KW-1133">Transmembrane helix</keyword>
<feature type="domain" description="MotA/TolQ/ExbB proton channel" evidence="10">
    <location>
        <begin position="104"/>
        <end position="232"/>
    </location>
</feature>
<protein>
    <submittedName>
        <fullName evidence="11">Flagellar motor protein MotA</fullName>
    </submittedName>
</protein>
<dbReference type="Pfam" id="PF01618">
    <property type="entry name" value="MotA_ExbB"/>
    <property type="match status" value="1"/>
</dbReference>
<evidence type="ECO:0000256" key="4">
    <source>
        <dbReference type="ARBA" id="ARBA00022475"/>
    </source>
</evidence>
<comment type="caution">
    <text evidence="11">The sequence shown here is derived from an EMBL/GenBank/DDBJ whole genome shotgun (WGS) entry which is preliminary data.</text>
</comment>
<dbReference type="GO" id="GO:0006935">
    <property type="term" value="P:chemotaxis"/>
    <property type="evidence" value="ECO:0007669"/>
    <property type="project" value="InterPro"/>
</dbReference>
<keyword evidence="4" id="KW-1003">Cell membrane</keyword>
<keyword evidence="12" id="KW-1185">Reference proteome</keyword>
<evidence type="ECO:0000259" key="10">
    <source>
        <dbReference type="Pfam" id="PF01618"/>
    </source>
</evidence>
<proteinExistence type="inferred from homology"/>
<dbReference type="PROSITE" id="PS01307">
    <property type="entry name" value="MOTA"/>
    <property type="match status" value="1"/>
</dbReference>
<dbReference type="InterPro" id="IPR047055">
    <property type="entry name" value="MotA-like"/>
</dbReference>
<dbReference type="InterPro" id="IPR002898">
    <property type="entry name" value="MotA_ExbB_proton_chnl"/>
</dbReference>
<evidence type="ECO:0000256" key="8">
    <source>
        <dbReference type="ARBA" id="ARBA00023136"/>
    </source>
</evidence>
<evidence type="ECO:0000256" key="9">
    <source>
        <dbReference type="SAM" id="Phobius"/>
    </source>
</evidence>
<organism evidence="11 12">
    <name type="scientific">Hydrogenovibrio marinus</name>
    <dbReference type="NCBI Taxonomy" id="28885"/>
    <lineage>
        <taxon>Bacteria</taxon>
        <taxon>Pseudomonadati</taxon>
        <taxon>Pseudomonadota</taxon>
        <taxon>Gammaproteobacteria</taxon>
        <taxon>Thiotrichales</taxon>
        <taxon>Piscirickettsiaceae</taxon>
        <taxon>Hydrogenovibrio</taxon>
    </lineage>
</organism>
<evidence type="ECO:0000256" key="3">
    <source>
        <dbReference type="ARBA" id="ARBA00022448"/>
    </source>
</evidence>
<keyword evidence="3" id="KW-0813">Transport</keyword>
<evidence type="ECO:0000313" key="12">
    <source>
        <dbReference type="Proteomes" id="UP000027341"/>
    </source>
</evidence>
<dbReference type="PANTHER" id="PTHR30433">
    <property type="entry name" value="CHEMOTAXIS PROTEIN MOTA"/>
    <property type="match status" value="1"/>
</dbReference>
<sequence length="275" mass="30511">MSKLASIIGLILGLVVVLFNMVDFKSGQLLSAFFNLQALLVVLGGTFAAAFINYPLNQIACFFKGIGKVLVAEPESESKIIEQLMYLSHLAYTKGELALEKEIENQSDRFLTFALTEMMIYRDEEHLRLSLENHLNSMRMRHLNCQDVFNNMASYAPAFGMMGTVMGLIMMMTSQVGGGDAANVVGQSENMLNSLLTGMGLALVTTFYGVLFANFIFIPMAGKLKVLSDAEVVKDEIIIYGVMGLKQKLPPLMMKESLLSYVNHKTKQKLDLELH</sequence>
<feature type="transmembrane region" description="Helical" evidence="9">
    <location>
        <begin position="192"/>
        <end position="218"/>
    </location>
</feature>
<keyword evidence="11" id="KW-0969">Cilium</keyword>
<feature type="transmembrane region" description="Helical" evidence="9">
    <location>
        <begin position="34"/>
        <end position="54"/>
    </location>
</feature>
<name>A0A067A072_HYDMR</name>
<evidence type="ECO:0000256" key="2">
    <source>
        <dbReference type="ARBA" id="ARBA00008038"/>
    </source>
</evidence>
<evidence type="ECO:0000256" key="7">
    <source>
        <dbReference type="ARBA" id="ARBA00022989"/>
    </source>
</evidence>
<evidence type="ECO:0000256" key="1">
    <source>
        <dbReference type="ARBA" id="ARBA00004651"/>
    </source>
</evidence>
<feature type="transmembrane region" description="Helical" evidence="9">
    <location>
        <begin position="148"/>
        <end position="172"/>
    </location>
</feature>
<dbReference type="AlphaFoldDB" id="A0A067A072"/>
<evidence type="ECO:0000256" key="6">
    <source>
        <dbReference type="ARBA" id="ARBA00022779"/>
    </source>
</evidence>
<dbReference type="STRING" id="28885.EI16_05365"/>
<accession>A0A067A072</accession>
<evidence type="ECO:0000256" key="5">
    <source>
        <dbReference type="ARBA" id="ARBA00022692"/>
    </source>
</evidence>
<keyword evidence="11" id="KW-0282">Flagellum</keyword>
<dbReference type="InterPro" id="IPR000540">
    <property type="entry name" value="Flag_MotA_CS"/>
</dbReference>
<evidence type="ECO:0000313" key="11">
    <source>
        <dbReference type="EMBL" id="KDN95725.1"/>
    </source>
</evidence>
<keyword evidence="11" id="KW-0966">Cell projection</keyword>
<keyword evidence="5 9" id="KW-0812">Transmembrane</keyword>
<reference evidence="11 12" key="1">
    <citation type="submission" date="2014-04" db="EMBL/GenBank/DDBJ databases">
        <title>Draft genome sequence of Hydrogenovibrio marinus MH-110, a model organism for aerobic H2 metabolism.</title>
        <authorList>
            <person name="Cha H.J."/>
            <person name="Jo B.H."/>
            <person name="Hwang B.H."/>
        </authorList>
    </citation>
    <scope>NUCLEOTIDE SEQUENCE [LARGE SCALE GENOMIC DNA]</scope>
    <source>
        <strain evidence="11 12">MH-110</strain>
    </source>
</reference>
<dbReference type="EMBL" id="JMIU01000001">
    <property type="protein sequence ID" value="KDN95725.1"/>
    <property type="molecule type" value="Genomic_DNA"/>
</dbReference>
<dbReference type="Proteomes" id="UP000027341">
    <property type="component" value="Unassembled WGS sequence"/>
</dbReference>
<comment type="similarity">
    <text evidence="2">Belongs to the MotA family.</text>
</comment>